<dbReference type="Proteomes" id="UP000298653">
    <property type="component" value="Chromosome"/>
</dbReference>
<accession>A0A4P8IFF5</accession>
<dbReference type="AlphaFoldDB" id="A0A4P8IFF5"/>
<keyword evidence="2" id="KW-1185">Reference proteome</keyword>
<gene>
    <name evidence="1" type="ORF">AR1Y2_1963</name>
</gene>
<evidence type="ECO:0000313" key="1">
    <source>
        <dbReference type="EMBL" id="QCP35417.1"/>
    </source>
</evidence>
<dbReference type="KEGG" id="arf:AR1Y2_1963"/>
<reference evidence="1 2" key="1">
    <citation type="submission" date="2019-05" db="EMBL/GenBank/DDBJ databases">
        <title>Complete genome sequencing of Anaerostipes rhamnosivorans.</title>
        <authorList>
            <person name="Bui T.P.N."/>
            <person name="de Vos W.M."/>
        </authorList>
    </citation>
    <scope>NUCLEOTIDE SEQUENCE [LARGE SCALE GENOMIC DNA]</scope>
    <source>
        <strain evidence="1 2">1y2</strain>
    </source>
</reference>
<sequence>MFLIFHIIFSTGVINYIIREVPSVVNAIKRSARNHIG</sequence>
<protein>
    <submittedName>
        <fullName evidence="1">Uncharacterized protein</fullName>
    </submittedName>
</protein>
<dbReference type="EMBL" id="CP040058">
    <property type="protein sequence ID" value="QCP35417.1"/>
    <property type="molecule type" value="Genomic_DNA"/>
</dbReference>
<evidence type="ECO:0000313" key="2">
    <source>
        <dbReference type="Proteomes" id="UP000298653"/>
    </source>
</evidence>
<organism evidence="1 2">
    <name type="scientific">Anaerostipes rhamnosivorans</name>
    <dbReference type="NCBI Taxonomy" id="1229621"/>
    <lineage>
        <taxon>Bacteria</taxon>
        <taxon>Bacillati</taxon>
        <taxon>Bacillota</taxon>
        <taxon>Clostridia</taxon>
        <taxon>Lachnospirales</taxon>
        <taxon>Lachnospiraceae</taxon>
        <taxon>Anaerostipes</taxon>
    </lineage>
</organism>
<name>A0A4P8IFF5_9FIRM</name>
<proteinExistence type="predicted"/>